<keyword evidence="5" id="KW-0915">Sodium</keyword>
<keyword evidence="6" id="KW-0406">Ion transport</keyword>
<feature type="transmembrane region" description="Helical" evidence="12">
    <location>
        <begin position="168"/>
        <end position="189"/>
    </location>
</feature>
<feature type="domain" description="Cation/H+ exchanger transmembrane" evidence="13">
    <location>
        <begin position="42"/>
        <end position="433"/>
    </location>
</feature>
<comment type="catalytic activity">
    <reaction evidence="9">
        <text>Na(+)(in) + H(+)(out) = Na(+)(out) + H(+)(in)</text>
        <dbReference type="Rhea" id="RHEA:29419"/>
        <dbReference type="ChEBI" id="CHEBI:15378"/>
        <dbReference type="ChEBI" id="CHEBI:29101"/>
    </reaction>
</comment>
<dbReference type="InterPro" id="IPR004709">
    <property type="entry name" value="NaH_exchanger"/>
</dbReference>
<gene>
    <name evidence="14" type="ORF">C2E20_8212</name>
</gene>
<dbReference type="PANTHER" id="PTHR10110">
    <property type="entry name" value="SODIUM/HYDROGEN EXCHANGER"/>
    <property type="match status" value="1"/>
</dbReference>
<evidence type="ECO:0000256" key="2">
    <source>
        <dbReference type="ARBA" id="ARBA00022448"/>
    </source>
</evidence>
<feature type="transmembrane region" description="Helical" evidence="12">
    <location>
        <begin position="299"/>
        <end position="316"/>
    </location>
</feature>
<feature type="transmembrane region" description="Helical" evidence="12">
    <location>
        <begin position="799"/>
        <end position="819"/>
    </location>
</feature>
<dbReference type="Gene3D" id="6.10.140.1330">
    <property type="match status" value="1"/>
</dbReference>
<keyword evidence="2" id="KW-0813">Transport</keyword>
<dbReference type="InterPro" id="IPR018422">
    <property type="entry name" value="Cation/H_exchanger_CPA1"/>
</dbReference>
<dbReference type="GO" id="GO:0051453">
    <property type="term" value="P:regulation of intracellular pH"/>
    <property type="evidence" value="ECO:0007669"/>
    <property type="project" value="TreeGrafter"/>
</dbReference>
<evidence type="ECO:0000313" key="14">
    <source>
        <dbReference type="EMBL" id="PSC68149.1"/>
    </source>
</evidence>
<comment type="subcellular location">
    <subcellularLocation>
        <location evidence="1">Membrane</location>
        <topology evidence="1">Multi-pass membrane protein</topology>
    </subcellularLocation>
</comment>
<evidence type="ECO:0000256" key="12">
    <source>
        <dbReference type="SAM" id="Phobius"/>
    </source>
</evidence>
<evidence type="ECO:0000256" key="5">
    <source>
        <dbReference type="ARBA" id="ARBA00023053"/>
    </source>
</evidence>
<keyword evidence="7 12" id="KW-0472">Membrane</keyword>
<comment type="catalytic activity">
    <reaction evidence="10">
        <text>K(+)(in) + H(+)(out) = K(+)(out) + H(+)(in)</text>
        <dbReference type="Rhea" id="RHEA:29467"/>
        <dbReference type="ChEBI" id="CHEBI:15378"/>
        <dbReference type="ChEBI" id="CHEBI:29103"/>
    </reaction>
</comment>
<dbReference type="GO" id="GO:0098719">
    <property type="term" value="P:sodium ion import across plasma membrane"/>
    <property type="evidence" value="ECO:0007669"/>
    <property type="project" value="TreeGrafter"/>
</dbReference>
<feature type="compositionally biased region" description="Low complexity" evidence="11">
    <location>
        <begin position="531"/>
        <end position="548"/>
    </location>
</feature>
<feature type="transmembrane region" description="Helical" evidence="12">
    <location>
        <begin position="336"/>
        <end position="355"/>
    </location>
</feature>
<feature type="transmembrane region" description="Helical" evidence="12">
    <location>
        <begin position="138"/>
        <end position="161"/>
    </location>
</feature>
<feature type="transmembrane region" description="Helical" evidence="12">
    <location>
        <begin position="41"/>
        <end position="62"/>
    </location>
</feature>
<feature type="transmembrane region" description="Helical" evidence="12">
    <location>
        <begin position="246"/>
        <end position="263"/>
    </location>
</feature>
<dbReference type="InterPro" id="IPR006153">
    <property type="entry name" value="Cation/H_exchanger_TM"/>
</dbReference>
<dbReference type="AlphaFoldDB" id="A0A2P6V225"/>
<evidence type="ECO:0000256" key="3">
    <source>
        <dbReference type="ARBA" id="ARBA00022692"/>
    </source>
</evidence>
<dbReference type="Pfam" id="PF06549">
    <property type="entry name" value="DUF1118"/>
    <property type="match status" value="1"/>
</dbReference>
<dbReference type="GO" id="GO:0005886">
    <property type="term" value="C:plasma membrane"/>
    <property type="evidence" value="ECO:0007669"/>
    <property type="project" value="TreeGrafter"/>
</dbReference>
<feature type="transmembrane region" description="Helical" evidence="12">
    <location>
        <begin position="408"/>
        <end position="428"/>
    </location>
</feature>
<sequence length="825" mass="87840">MSDSEHQPDAKHATTLSTALLVALMIVWSTLGHRFAASTRFAGEGSAACLLGLLVGALVLLARKLFHPEMLQDMLSFDPANFFVFLLPPIIFYAGLSVKKKHFFRNFFTIAGYGIVGTYVCFALISLGLWLFLRSYLSFGDCLALGSILAATDSVAALQVINQDRFPLLYSVVFGEGVINDATSIVILGTIQARPSLKFGLDSSSDLTFGLVCIMLLDFLYLALASALLGLAFGLITAYCLRSFHFHHEVALIGMTAYLSYLMGDVLGFSGILSLFVCAVAISHYALHNISVESRTTTIYAFHTLSYVSEGIIFVYCGLDALDPLKWQSTDVREVAWMFWILLILLLVSRAAFVVPVTLMHNRYSDNKLSMREMGTIWWAGLMRGAVSVALVYYFFDPHGITDDPHLSTVITTTMVVVLVSILFFGAATKTVLAVLMGNPEAAGEQKQQQHDGALEMSPGQRQEYAPLALRDQEGAGIYSDDPHWSDMQRELAGQRQLQEDEFGPMVGGGPLLRMSSGGLAEVAIVGSSDGGASPSAGKGKAAAAPGGRPSIQLTVDSRGAAGQGAGAGAVQQAGPAPRQDSGDLEYAPNSRAVMARINRWWKNFDEGVMQPRFGGPSRAPTPHGSSANLAGAAGGAQIDTMAAALSSATSLAGTRLAPCPARGSRARVSTQTVAAVKKVNSYDENWRKGIGSIGLFAEDREQPAVNIFKQVQKRKLLSSVEKAGLLSTAEKAGLSLSKIESMGLLSTAERLGLLTIAEDLLTAEPGKISSASLPFFVVAVASLALFPQDNALESVLAYTLALGASGVGAALFVGGFVVKSLQED</sequence>
<keyword evidence="3 12" id="KW-0812">Transmembrane</keyword>
<evidence type="ECO:0000256" key="7">
    <source>
        <dbReference type="ARBA" id="ARBA00023136"/>
    </source>
</evidence>
<name>A0A2P6V225_9CHLO</name>
<dbReference type="EMBL" id="LHPF02000041">
    <property type="protein sequence ID" value="PSC68149.1"/>
    <property type="molecule type" value="Genomic_DNA"/>
</dbReference>
<evidence type="ECO:0000256" key="1">
    <source>
        <dbReference type="ARBA" id="ARBA00004141"/>
    </source>
</evidence>
<evidence type="ECO:0000256" key="9">
    <source>
        <dbReference type="ARBA" id="ARBA00047524"/>
    </source>
</evidence>
<feature type="transmembrane region" description="Helical" evidence="12">
    <location>
        <begin position="376"/>
        <end position="396"/>
    </location>
</feature>
<dbReference type="Pfam" id="PF00999">
    <property type="entry name" value="Na_H_Exchanger"/>
    <property type="match status" value="1"/>
</dbReference>
<organism evidence="14 15">
    <name type="scientific">Micractinium conductrix</name>
    <dbReference type="NCBI Taxonomy" id="554055"/>
    <lineage>
        <taxon>Eukaryota</taxon>
        <taxon>Viridiplantae</taxon>
        <taxon>Chlorophyta</taxon>
        <taxon>core chlorophytes</taxon>
        <taxon>Trebouxiophyceae</taxon>
        <taxon>Chlorellales</taxon>
        <taxon>Chlorellaceae</taxon>
        <taxon>Chlorella clade</taxon>
        <taxon>Micractinium</taxon>
    </lineage>
</organism>
<feature type="region of interest" description="Disordered" evidence="11">
    <location>
        <begin position="612"/>
        <end position="632"/>
    </location>
</feature>
<protein>
    <submittedName>
        <fullName evidence="14">Sodium hydrogen exchanger 4</fullName>
    </submittedName>
</protein>
<accession>A0A2P6V225</accession>
<evidence type="ECO:0000259" key="13">
    <source>
        <dbReference type="Pfam" id="PF00999"/>
    </source>
</evidence>
<evidence type="ECO:0000256" key="11">
    <source>
        <dbReference type="SAM" id="MobiDB-lite"/>
    </source>
</evidence>
<feature type="transmembrane region" description="Helical" evidence="12">
    <location>
        <begin position="269"/>
        <end position="287"/>
    </location>
</feature>
<keyword evidence="15" id="KW-1185">Reference proteome</keyword>
<dbReference type="Proteomes" id="UP000239649">
    <property type="component" value="Unassembled WGS sequence"/>
</dbReference>
<dbReference type="OrthoDB" id="196264at2759"/>
<evidence type="ECO:0000313" key="15">
    <source>
        <dbReference type="Proteomes" id="UP000239649"/>
    </source>
</evidence>
<feature type="region of interest" description="Disordered" evidence="11">
    <location>
        <begin position="529"/>
        <end position="588"/>
    </location>
</feature>
<dbReference type="GO" id="GO:0015386">
    <property type="term" value="F:potassium:proton antiporter activity"/>
    <property type="evidence" value="ECO:0007669"/>
    <property type="project" value="TreeGrafter"/>
</dbReference>
<feature type="transmembrane region" description="Helical" evidence="12">
    <location>
        <begin position="769"/>
        <end position="787"/>
    </location>
</feature>
<dbReference type="GO" id="GO:0015385">
    <property type="term" value="F:sodium:proton antiporter activity"/>
    <property type="evidence" value="ECO:0007669"/>
    <property type="project" value="InterPro"/>
</dbReference>
<keyword evidence="4 12" id="KW-1133">Transmembrane helix</keyword>
<proteinExistence type="predicted"/>
<dbReference type="InterPro" id="IPR009500">
    <property type="entry name" value="DUF1118"/>
</dbReference>
<evidence type="ECO:0000256" key="10">
    <source>
        <dbReference type="ARBA" id="ARBA00047912"/>
    </source>
</evidence>
<evidence type="ECO:0000256" key="8">
    <source>
        <dbReference type="ARBA" id="ARBA00023201"/>
    </source>
</evidence>
<comment type="caution">
    <text evidence="14">The sequence shown here is derived from an EMBL/GenBank/DDBJ whole genome shotgun (WGS) entry which is preliminary data.</text>
</comment>
<evidence type="ECO:0000256" key="4">
    <source>
        <dbReference type="ARBA" id="ARBA00022989"/>
    </source>
</evidence>
<keyword evidence="8" id="KW-0739">Sodium transport</keyword>
<reference evidence="14 15" key="1">
    <citation type="journal article" date="2018" name="Plant J.">
        <title>Genome sequences of Chlorella sorokiniana UTEX 1602 and Micractinium conductrix SAG 241.80: implications to maltose excretion by a green alga.</title>
        <authorList>
            <person name="Arriola M.B."/>
            <person name="Velmurugan N."/>
            <person name="Zhang Y."/>
            <person name="Plunkett M.H."/>
            <person name="Hondzo H."/>
            <person name="Barney B.M."/>
        </authorList>
    </citation>
    <scope>NUCLEOTIDE SEQUENCE [LARGE SCALE GENOMIC DNA]</scope>
    <source>
        <strain evidence="14 15">SAG 241.80</strain>
    </source>
</reference>
<feature type="transmembrane region" description="Helical" evidence="12">
    <location>
        <begin position="12"/>
        <end position="29"/>
    </location>
</feature>
<dbReference type="PANTHER" id="PTHR10110:SF197">
    <property type="entry name" value="SODIUM_HYDROGEN EXCHANGER"/>
    <property type="match status" value="1"/>
</dbReference>
<feature type="transmembrane region" description="Helical" evidence="12">
    <location>
        <begin position="209"/>
        <end position="239"/>
    </location>
</feature>
<feature type="transmembrane region" description="Helical" evidence="12">
    <location>
        <begin position="110"/>
        <end position="132"/>
    </location>
</feature>
<evidence type="ECO:0000256" key="6">
    <source>
        <dbReference type="ARBA" id="ARBA00023065"/>
    </source>
</evidence>
<dbReference type="PRINTS" id="PR01084">
    <property type="entry name" value="NAHEXCHNGR"/>
</dbReference>
<feature type="transmembrane region" description="Helical" evidence="12">
    <location>
        <begin position="82"/>
        <end position="98"/>
    </location>
</feature>